<keyword evidence="6" id="KW-1185">Reference proteome</keyword>
<dbReference type="CDD" id="cd14958">
    <property type="entry name" value="NHL_PAL_like"/>
    <property type="match status" value="1"/>
</dbReference>
<evidence type="ECO:0000313" key="5">
    <source>
        <dbReference type="EMBL" id="MCS0494496.1"/>
    </source>
</evidence>
<keyword evidence="5" id="KW-0456">Lyase</keyword>
<dbReference type="PANTHER" id="PTHR10680:SF38">
    <property type="entry name" value="BLL1368 PROTEIN"/>
    <property type="match status" value="1"/>
</dbReference>
<evidence type="ECO:0000256" key="4">
    <source>
        <dbReference type="PROSITE-ProRule" id="PRU00504"/>
    </source>
</evidence>
<dbReference type="GO" id="GO:0016829">
    <property type="term" value="F:lyase activity"/>
    <property type="evidence" value="ECO:0007669"/>
    <property type="project" value="UniProtKB-KW"/>
</dbReference>
<dbReference type="PANTHER" id="PTHR10680">
    <property type="entry name" value="PEPTIDYL-GLYCINE ALPHA-AMIDATING MONOOXYGENASE"/>
    <property type="match status" value="1"/>
</dbReference>
<evidence type="ECO:0000256" key="1">
    <source>
        <dbReference type="ARBA" id="ARBA00022729"/>
    </source>
</evidence>
<dbReference type="RefSeq" id="WP_258731454.1">
    <property type="nucleotide sequence ID" value="NZ_JANTHZ010000001.1"/>
</dbReference>
<accession>A0A9X2T323</accession>
<reference evidence="5" key="1">
    <citation type="submission" date="2022-08" db="EMBL/GenBank/DDBJ databases">
        <authorList>
            <person name="Li F."/>
        </authorList>
    </citation>
    <scope>NUCLEOTIDE SEQUENCE</scope>
    <source>
        <strain evidence="5">MQZ15Z-1</strain>
    </source>
</reference>
<dbReference type="AlphaFoldDB" id="A0A9X2T323"/>
<dbReference type="EMBL" id="JANTHZ010000001">
    <property type="protein sequence ID" value="MCS0494496.1"/>
    <property type="molecule type" value="Genomic_DNA"/>
</dbReference>
<dbReference type="PROSITE" id="PS51125">
    <property type="entry name" value="NHL"/>
    <property type="match status" value="2"/>
</dbReference>
<evidence type="ECO:0000256" key="2">
    <source>
        <dbReference type="ARBA" id="ARBA00022737"/>
    </source>
</evidence>
<keyword evidence="3" id="KW-0325">Glycoprotein</keyword>
<protein>
    <submittedName>
        <fullName evidence="5">Peptidyl-alpha-hydroxyglycine alpha-amidating lyase family protein</fullName>
    </submittedName>
</protein>
<evidence type="ECO:0000313" key="6">
    <source>
        <dbReference type="Proteomes" id="UP001151088"/>
    </source>
</evidence>
<dbReference type="Gene3D" id="2.120.10.30">
    <property type="entry name" value="TolB, C-terminal domain"/>
    <property type="match status" value="1"/>
</dbReference>
<name>A0A9X2T323_9HYPH</name>
<keyword evidence="2" id="KW-0677">Repeat</keyword>
<dbReference type="InterPro" id="IPR001258">
    <property type="entry name" value="NHL_repeat"/>
</dbReference>
<comment type="caution">
    <text evidence="5">The sequence shown here is derived from an EMBL/GenBank/DDBJ whole genome shotgun (WGS) entry which is preliminary data.</text>
</comment>
<dbReference type="Pfam" id="PF01436">
    <property type="entry name" value="NHL"/>
    <property type="match status" value="2"/>
</dbReference>
<organism evidence="5 6">
    <name type="scientific">Ancylobacter mangrovi</name>
    <dbReference type="NCBI Taxonomy" id="2972472"/>
    <lineage>
        <taxon>Bacteria</taxon>
        <taxon>Pseudomonadati</taxon>
        <taxon>Pseudomonadota</taxon>
        <taxon>Alphaproteobacteria</taxon>
        <taxon>Hyphomicrobiales</taxon>
        <taxon>Xanthobacteraceae</taxon>
        <taxon>Ancylobacter</taxon>
    </lineage>
</organism>
<keyword evidence="1" id="KW-0732">Signal</keyword>
<feature type="repeat" description="NHL" evidence="4">
    <location>
        <begin position="56"/>
        <end position="97"/>
    </location>
</feature>
<feature type="repeat" description="NHL" evidence="4">
    <location>
        <begin position="168"/>
        <end position="207"/>
    </location>
</feature>
<sequence length="333" mass="36588">MSYGAHRFEFDVVRGWEQLPEGWSFVEVAGVAVDSRDRVYVFNRGEHPVIVFDKEGRFLDAWGKGVFASPHGIYIDKDDQLYLTDDADHTVRIFDADGNFKMMLGEPGVASQTGYEIGVSPVLFGGQPFNRVTNVAKSPNGDLYISDGYGNARVHRFSAEGRHLASWGQPGTGPGEFNLVHAVAVDSSGRVYVCDRENSRVQIFTADGVFLNAWDWVGRPNDIFIDDQDFIHIAELGWAKPVGYHVHDKACRCPPAGHDPVARVTVCDPDGKVVARFGGHKPLLPGNFIAPHGLWCDSCGDLYVGEVVVRGGAVDLLAPLTPHCFQKFKRSGV</sequence>
<dbReference type="InterPro" id="IPR011042">
    <property type="entry name" value="6-blade_b-propeller_TolB-like"/>
</dbReference>
<gene>
    <name evidence="5" type="ORF">NVS89_05250</name>
</gene>
<dbReference type="Proteomes" id="UP001151088">
    <property type="component" value="Unassembled WGS sequence"/>
</dbReference>
<evidence type="ECO:0000256" key="3">
    <source>
        <dbReference type="ARBA" id="ARBA00023180"/>
    </source>
</evidence>
<proteinExistence type="predicted"/>
<dbReference type="SUPFAM" id="SSF101898">
    <property type="entry name" value="NHL repeat"/>
    <property type="match status" value="1"/>
</dbReference>